<keyword evidence="6" id="KW-1185">Reference proteome</keyword>
<dbReference type="InterPro" id="IPR016032">
    <property type="entry name" value="Sig_transdc_resp-reg_C-effctor"/>
</dbReference>
<dbReference type="SMART" id="SM00421">
    <property type="entry name" value="HTH_LUXR"/>
    <property type="match status" value="1"/>
</dbReference>
<dbReference type="Proteomes" id="UP000240572">
    <property type="component" value="Unassembled WGS sequence"/>
</dbReference>
<keyword evidence="3" id="KW-0804">Transcription</keyword>
<reference evidence="5 6" key="1">
    <citation type="submission" date="2018-03" db="EMBL/GenBank/DDBJ databases">
        <title>Genomic Encyclopedia of Type Strains, Phase III (KMG-III): the genomes of soil and plant-associated and newly described type strains.</title>
        <authorList>
            <person name="Whitman W."/>
        </authorList>
    </citation>
    <scope>NUCLEOTIDE SEQUENCE [LARGE SCALE GENOMIC DNA]</scope>
    <source>
        <strain evidence="5 6">CGMCC 1.12700</strain>
    </source>
</reference>
<dbReference type="GO" id="GO:0003677">
    <property type="term" value="F:DNA binding"/>
    <property type="evidence" value="ECO:0007669"/>
    <property type="project" value="UniProtKB-KW"/>
</dbReference>
<evidence type="ECO:0000313" key="6">
    <source>
        <dbReference type="Proteomes" id="UP000240572"/>
    </source>
</evidence>
<proteinExistence type="predicted"/>
<dbReference type="PROSITE" id="PS50043">
    <property type="entry name" value="HTH_LUXR_2"/>
    <property type="match status" value="1"/>
</dbReference>
<dbReference type="OrthoDB" id="965844at2"/>
<accession>A0A2P8DCN4</accession>
<evidence type="ECO:0000256" key="1">
    <source>
        <dbReference type="ARBA" id="ARBA00023015"/>
    </source>
</evidence>
<evidence type="ECO:0000256" key="3">
    <source>
        <dbReference type="ARBA" id="ARBA00023163"/>
    </source>
</evidence>
<dbReference type="RefSeq" id="WP_106521669.1">
    <property type="nucleotide sequence ID" value="NZ_PYGD01000001.1"/>
</dbReference>
<evidence type="ECO:0000313" key="5">
    <source>
        <dbReference type="EMBL" id="PSK94991.1"/>
    </source>
</evidence>
<feature type="domain" description="HTH luxR-type" evidence="4">
    <location>
        <begin position="13"/>
        <end position="78"/>
    </location>
</feature>
<dbReference type="PROSITE" id="PS00622">
    <property type="entry name" value="HTH_LUXR_1"/>
    <property type="match status" value="1"/>
</dbReference>
<dbReference type="SUPFAM" id="SSF46894">
    <property type="entry name" value="C-terminal effector domain of the bipartite response regulators"/>
    <property type="match status" value="1"/>
</dbReference>
<keyword evidence="2" id="KW-0238">DNA-binding</keyword>
<dbReference type="InterPro" id="IPR000792">
    <property type="entry name" value="Tscrpt_reg_LuxR_C"/>
</dbReference>
<gene>
    <name evidence="5" type="ORF">B0I18_1011155</name>
</gene>
<dbReference type="CDD" id="cd06170">
    <property type="entry name" value="LuxR_C_like"/>
    <property type="match status" value="1"/>
</dbReference>
<dbReference type="PANTHER" id="PTHR44688:SF16">
    <property type="entry name" value="DNA-BINDING TRANSCRIPTIONAL ACTIVATOR DEVR_DOSR"/>
    <property type="match status" value="1"/>
</dbReference>
<dbReference type="PRINTS" id="PR00038">
    <property type="entry name" value="HTHLUXR"/>
</dbReference>
<sequence>MEILESFMPRIGIEKAATLLSRREREILNLIINGYTNSEIAGLLFVSCRTVDTHRQNILAKLGARNTAVLVRFAVENCTCLGLTPC</sequence>
<evidence type="ECO:0000259" key="4">
    <source>
        <dbReference type="PROSITE" id="PS50043"/>
    </source>
</evidence>
<dbReference type="AlphaFoldDB" id="A0A2P8DCN4"/>
<dbReference type="InterPro" id="IPR036388">
    <property type="entry name" value="WH-like_DNA-bd_sf"/>
</dbReference>
<keyword evidence="1" id="KW-0805">Transcription regulation</keyword>
<dbReference type="EMBL" id="PYGD01000001">
    <property type="protein sequence ID" value="PSK94991.1"/>
    <property type="molecule type" value="Genomic_DNA"/>
</dbReference>
<evidence type="ECO:0000256" key="2">
    <source>
        <dbReference type="ARBA" id="ARBA00023125"/>
    </source>
</evidence>
<name>A0A2P8DCN4_9BACT</name>
<comment type="caution">
    <text evidence="5">The sequence shown here is derived from an EMBL/GenBank/DDBJ whole genome shotgun (WGS) entry which is preliminary data.</text>
</comment>
<dbReference type="Gene3D" id="1.10.10.10">
    <property type="entry name" value="Winged helix-like DNA-binding domain superfamily/Winged helix DNA-binding domain"/>
    <property type="match status" value="1"/>
</dbReference>
<dbReference type="Pfam" id="PF00196">
    <property type="entry name" value="GerE"/>
    <property type="match status" value="1"/>
</dbReference>
<dbReference type="PANTHER" id="PTHR44688">
    <property type="entry name" value="DNA-BINDING TRANSCRIPTIONAL ACTIVATOR DEVR_DOSR"/>
    <property type="match status" value="1"/>
</dbReference>
<organism evidence="5 6">
    <name type="scientific">Taibaiella chishuiensis</name>
    <dbReference type="NCBI Taxonomy" id="1434707"/>
    <lineage>
        <taxon>Bacteria</taxon>
        <taxon>Pseudomonadati</taxon>
        <taxon>Bacteroidota</taxon>
        <taxon>Chitinophagia</taxon>
        <taxon>Chitinophagales</taxon>
        <taxon>Chitinophagaceae</taxon>
        <taxon>Taibaiella</taxon>
    </lineage>
</organism>
<protein>
    <submittedName>
        <fullName evidence="5">Regulatory LuxR family protein</fullName>
    </submittedName>
</protein>
<dbReference type="GO" id="GO:0006355">
    <property type="term" value="P:regulation of DNA-templated transcription"/>
    <property type="evidence" value="ECO:0007669"/>
    <property type="project" value="InterPro"/>
</dbReference>